<evidence type="ECO:0000256" key="1">
    <source>
        <dbReference type="SAM" id="MobiDB-lite"/>
    </source>
</evidence>
<name>K6W2I4_9ACTN</name>
<dbReference type="Proteomes" id="UP000008363">
    <property type="component" value="Unassembled WGS sequence"/>
</dbReference>
<feature type="region of interest" description="Disordered" evidence="1">
    <location>
        <begin position="108"/>
        <end position="140"/>
    </location>
</feature>
<dbReference type="STRING" id="1108045.GORHZ_215_00050"/>
<organism evidence="2 3">
    <name type="scientific">Gordonia rhizosphera NBRC 16068</name>
    <dbReference type="NCBI Taxonomy" id="1108045"/>
    <lineage>
        <taxon>Bacteria</taxon>
        <taxon>Bacillati</taxon>
        <taxon>Actinomycetota</taxon>
        <taxon>Actinomycetes</taxon>
        <taxon>Mycobacteriales</taxon>
        <taxon>Gordoniaceae</taxon>
        <taxon>Gordonia</taxon>
    </lineage>
</organism>
<accession>K6W2I4</accession>
<gene>
    <name evidence="2" type="ORF">GORHZ_215_00050</name>
</gene>
<reference evidence="2 3" key="1">
    <citation type="submission" date="2012-08" db="EMBL/GenBank/DDBJ databases">
        <title>Whole genome shotgun sequence of Gordonia rhizosphera NBRC 16068.</title>
        <authorList>
            <person name="Takarada H."/>
            <person name="Isaki S."/>
            <person name="Hosoyama A."/>
            <person name="Tsuchikane K."/>
            <person name="Katsumata H."/>
            <person name="Baba S."/>
            <person name="Ohji S."/>
            <person name="Yamazaki S."/>
            <person name="Fujita N."/>
        </authorList>
    </citation>
    <scope>NUCLEOTIDE SEQUENCE [LARGE SCALE GENOMIC DNA]</scope>
    <source>
        <strain evidence="2 3">NBRC 16068</strain>
    </source>
</reference>
<proteinExistence type="predicted"/>
<protein>
    <submittedName>
        <fullName evidence="2">Uncharacterized protein</fullName>
    </submittedName>
</protein>
<evidence type="ECO:0000313" key="2">
    <source>
        <dbReference type="EMBL" id="GAB93360.1"/>
    </source>
</evidence>
<evidence type="ECO:0000313" key="3">
    <source>
        <dbReference type="Proteomes" id="UP000008363"/>
    </source>
</evidence>
<dbReference type="EMBL" id="BAHC01000215">
    <property type="protein sequence ID" value="GAB93360.1"/>
    <property type="molecule type" value="Genomic_DNA"/>
</dbReference>
<feature type="compositionally biased region" description="Basic and acidic residues" evidence="1">
    <location>
        <begin position="116"/>
        <end position="127"/>
    </location>
</feature>
<comment type="caution">
    <text evidence="2">The sequence shown here is derived from an EMBL/GenBank/DDBJ whole genome shotgun (WGS) entry which is preliminary data.</text>
</comment>
<feature type="region of interest" description="Disordered" evidence="1">
    <location>
        <begin position="52"/>
        <end position="76"/>
    </location>
</feature>
<sequence>MRGPPGLSCRRRHYNVMTGTLRYPGAPPIGVILITSDRQALRPFRRAGARSLVHRRGRVNDKSAANIPRGRYDAPASTNTEDTAFICAEGIGRRSAATPCVAARLRGSAPATLYSERQDRASEKEPVHGGVADNRGIGGR</sequence>
<keyword evidence="3" id="KW-1185">Reference proteome</keyword>
<dbReference type="AlphaFoldDB" id="K6W2I4"/>